<dbReference type="InterPro" id="IPR007267">
    <property type="entry name" value="GtrA_DPMS_TM"/>
</dbReference>
<name>A0AB39V2X1_9FUSO</name>
<evidence type="ECO:0000259" key="7">
    <source>
        <dbReference type="Pfam" id="PF04138"/>
    </source>
</evidence>
<dbReference type="KEGG" id="lala:AB8B28_08445"/>
<dbReference type="GO" id="GO:0000271">
    <property type="term" value="P:polysaccharide biosynthetic process"/>
    <property type="evidence" value="ECO:0007669"/>
    <property type="project" value="InterPro"/>
</dbReference>
<dbReference type="PANTHER" id="PTHR10859">
    <property type="entry name" value="GLYCOSYL TRANSFERASE"/>
    <property type="match status" value="1"/>
</dbReference>
<proteinExistence type="predicted"/>
<dbReference type="GO" id="GO:0016020">
    <property type="term" value="C:membrane"/>
    <property type="evidence" value="ECO:0007669"/>
    <property type="project" value="UniProtKB-SubCell"/>
</dbReference>
<feature type="domain" description="GtrA/DPMS transmembrane" evidence="7">
    <location>
        <begin position="237"/>
        <end position="349"/>
    </location>
</feature>
<evidence type="ECO:0000256" key="3">
    <source>
        <dbReference type="ARBA" id="ARBA00022989"/>
    </source>
</evidence>
<evidence type="ECO:0000256" key="1">
    <source>
        <dbReference type="ARBA" id="ARBA00004141"/>
    </source>
</evidence>
<evidence type="ECO:0000313" key="8">
    <source>
        <dbReference type="EMBL" id="XDU61677.1"/>
    </source>
</evidence>
<feature type="transmembrane region" description="Helical" evidence="5">
    <location>
        <begin position="325"/>
        <end position="343"/>
    </location>
</feature>
<dbReference type="InterPro" id="IPR001173">
    <property type="entry name" value="Glyco_trans_2-like"/>
</dbReference>
<dbReference type="Pfam" id="PF00535">
    <property type="entry name" value="Glycos_transf_2"/>
    <property type="match status" value="1"/>
</dbReference>
<dbReference type="RefSeq" id="WP_369715235.1">
    <property type="nucleotide sequence ID" value="NZ_CP165647.1"/>
</dbReference>
<feature type="transmembrane region" description="Helical" evidence="5">
    <location>
        <begin position="254"/>
        <end position="274"/>
    </location>
</feature>
<evidence type="ECO:0000256" key="2">
    <source>
        <dbReference type="ARBA" id="ARBA00022692"/>
    </source>
</evidence>
<evidence type="ECO:0000256" key="5">
    <source>
        <dbReference type="SAM" id="Phobius"/>
    </source>
</evidence>
<dbReference type="GO" id="GO:0006487">
    <property type="term" value="P:protein N-linked glycosylation"/>
    <property type="evidence" value="ECO:0007669"/>
    <property type="project" value="TreeGrafter"/>
</dbReference>
<dbReference type="Pfam" id="PF04138">
    <property type="entry name" value="GtrA_DPMS_TM"/>
    <property type="match status" value="1"/>
</dbReference>
<dbReference type="SUPFAM" id="SSF53448">
    <property type="entry name" value="Nucleotide-diphospho-sugar transferases"/>
    <property type="match status" value="1"/>
</dbReference>
<dbReference type="EMBL" id="CP165647">
    <property type="protein sequence ID" value="XDU61677.1"/>
    <property type="molecule type" value="Genomic_DNA"/>
</dbReference>
<dbReference type="InterPro" id="IPR029044">
    <property type="entry name" value="Nucleotide-diphossugar_trans"/>
</dbReference>
<dbReference type="Gene3D" id="3.90.550.10">
    <property type="entry name" value="Spore Coat Polysaccharide Biosynthesis Protein SpsA, Chain A"/>
    <property type="match status" value="1"/>
</dbReference>
<dbReference type="AlphaFoldDB" id="A0AB39V2X1"/>
<sequence>MEENVLVIPSLNPNENFLDLLDNFKSKIAENNIKLSIVVVNDGSLKKFDAIFEKIKEKNIVVLKHAVNLGKGRALKTAFNYILNETKNLKSVVTADSDGQHLIEDIIYCLENSNKNLDTLILGKRDFDKNLKSGKDKIPFKSKFGNKMTRWIFNYLLGLDINDTQTGLRAFSKNQVKDFLEVKGERFEYETNMLIDNKNLGYKFKEVPIHTVYIKNNESSHFNPIRDSIAIYSLFFKYIIVAILSFAIDISLFGIFRIFKFTILNATIIARVLSSILNYTLNRNKVFKSFNKKSLLKYYILVIIQMFVSGYSVKFLHKVIINENVIFLKIIIDLIIFVVNYYIQREWVFERREK</sequence>
<keyword evidence="2 5" id="KW-0812">Transmembrane</keyword>
<reference evidence="8" key="1">
    <citation type="submission" date="2024-07" db="EMBL/GenBank/DDBJ databases">
        <authorList>
            <person name="Li X.-J."/>
            <person name="Wang X."/>
        </authorList>
    </citation>
    <scope>NUCLEOTIDE SEQUENCE</scope>
    <source>
        <strain evidence="8">HSP-536</strain>
    </source>
</reference>
<gene>
    <name evidence="8" type="ORF">AB8B28_08445</name>
</gene>
<feature type="transmembrane region" description="Helical" evidence="5">
    <location>
        <begin position="229"/>
        <end position="248"/>
    </location>
</feature>
<evidence type="ECO:0000259" key="6">
    <source>
        <dbReference type="Pfam" id="PF00535"/>
    </source>
</evidence>
<keyword evidence="4 5" id="KW-0472">Membrane</keyword>
<organism evidence="8">
    <name type="scientific">Leptotrichia alba</name>
    <dbReference type="NCBI Taxonomy" id="3239304"/>
    <lineage>
        <taxon>Bacteria</taxon>
        <taxon>Fusobacteriati</taxon>
        <taxon>Fusobacteriota</taxon>
        <taxon>Fusobacteriia</taxon>
        <taxon>Fusobacteriales</taxon>
        <taxon>Leptotrichiaceae</taxon>
        <taxon>Leptotrichia</taxon>
    </lineage>
</organism>
<evidence type="ECO:0000256" key="4">
    <source>
        <dbReference type="ARBA" id="ARBA00023136"/>
    </source>
</evidence>
<dbReference type="PANTHER" id="PTHR10859:SF114">
    <property type="entry name" value="DOLICHOL-PHOSPHATE MANNOSYLTRANSFERASE"/>
    <property type="match status" value="1"/>
</dbReference>
<feature type="domain" description="Glycosyltransferase 2-like" evidence="6">
    <location>
        <begin position="7"/>
        <end position="129"/>
    </location>
</feature>
<dbReference type="CDD" id="cd04179">
    <property type="entry name" value="DPM_DPG-synthase_like"/>
    <property type="match status" value="1"/>
</dbReference>
<keyword evidence="3 5" id="KW-1133">Transmembrane helix</keyword>
<protein>
    <submittedName>
        <fullName evidence="8">GtrA family protein</fullName>
    </submittedName>
</protein>
<feature type="transmembrane region" description="Helical" evidence="5">
    <location>
        <begin position="295"/>
        <end position="313"/>
    </location>
</feature>
<accession>A0AB39V2X1</accession>
<comment type="subcellular location">
    <subcellularLocation>
        <location evidence="1">Membrane</location>
        <topology evidence="1">Multi-pass membrane protein</topology>
    </subcellularLocation>
</comment>